<reference evidence="1" key="2">
    <citation type="submission" date="2017-06" db="EMBL/GenBank/DDBJ databases">
        <title>WGS assembly of Brachypodium distachyon.</title>
        <authorList>
            <consortium name="The International Brachypodium Initiative"/>
            <person name="Lucas S."/>
            <person name="Harmon-Smith M."/>
            <person name="Lail K."/>
            <person name="Tice H."/>
            <person name="Grimwood J."/>
            <person name="Bruce D."/>
            <person name="Barry K."/>
            <person name="Shu S."/>
            <person name="Lindquist E."/>
            <person name="Wang M."/>
            <person name="Pitluck S."/>
            <person name="Vogel J.P."/>
            <person name="Garvin D.F."/>
            <person name="Mockler T.C."/>
            <person name="Schmutz J."/>
            <person name="Rokhsar D."/>
            <person name="Bevan M.W."/>
        </authorList>
    </citation>
    <scope>NUCLEOTIDE SEQUENCE</scope>
    <source>
        <strain evidence="1">Bd21</strain>
    </source>
</reference>
<accession>A0A0Q3K8E3</accession>
<gene>
    <name evidence="1" type="ORF">BRADI_1g56530v3</name>
</gene>
<dbReference type="EnsemblPlants" id="KQK20732">
    <property type="protein sequence ID" value="KQK20732"/>
    <property type="gene ID" value="BRADI_1g56530v3"/>
</dbReference>
<dbReference type="Proteomes" id="UP000008810">
    <property type="component" value="Chromosome 1"/>
</dbReference>
<dbReference type="OrthoDB" id="685128at2759"/>
<sequence>MAGGGGGERKSVLVVMESSNKAYLVFHINMKDLLQCRPRPERERQMEMRTLPSPAGEIPKLVGQMERIDFTLTVGGATMVGVSSQRRTVTYDTRSGLVSSAGPELQHHKMGGSYVVPIGRRIYALQRHHGVFAQAQQPSGEVCAARLTQEWRSLPEPPPDFRCVSSHLPTCQLTAYLAAGTSLWVSAKDRGTYSLDTAWRKDGDWELPFCGRGVFVPDLDGLCFGHCFQRRRLLAVDMDQSPPAVRYRWEDTFPRWVLDNHTGDLCGLMPESSLVYLGAGRFCIAWTVVMHDADDYSLKRRLIHVMALQLLKTSTSSGHKELRLIKHKVCCYRMPSHGQMAYLL</sequence>
<proteinExistence type="predicted"/>
<evidence type="ECO:0000313" key="1">
    <source>
        <dbReference type="EMBL" id="KQK20732.1"/>
    </source>
</evidence>
<reference evidence="2" key="3">
    <citation type="submission" date="2018-08" db="UniProtKB">
        <authorList>
            <consortium name="EnsemblPlants"/>
        </authorList>
    </citation>
    <scope>IDENTIFICATION</scope>
    <source>
        <strain evidence="2">cv. Bd21</strain>
    </source>
</reference>
<dbReference type="PANTHER" id="PTHR33085">
    <property type="entry name" value="OS12G0113100 PROTEIN-RELATED"/>
    <property type="match status" value="1"/>
</dbReference>
<keyword evidence="3" id="KW-1185">Reference proteome</keyword>
<evidence type="ECO:0000313" key="3">
    <source>
        <dbReference type="Proteomes" id="UP000008810"/>
    </source>
</evidence>
<organism evidence="1">
    <name type="scientific">Brachypodium distachyon</name>
    <name type="common">Purple false brome</name>
    <name type="synonym">Trachynia distachya</name>
    <dbReference type="NCBI Taxonomy" id="15368"/>
    <lineage>
        <taxon>Eukaryota</taxon>
        <taxon>Viridiplantae</taxon>
        <taxon>Streptophyta</taxon>
        <taxon>Embryophyta</taxon>
        <taxon>Tracheophyta</taxon>
        <taxon>Spermatophyta</taxon>
        <taxon>Magnoliopsida</taxon>
        <taxon>Liliopsida</taxon>
        <taxon>Poales</taxon>
        <taxon>Poaceae</taxon>
        <taxon>BOP clade</taxon>
        <taxon>Pooideae</taxon>
        <taxon>Stipodae</taxon>
        <taxon>Brachypodieae</taxon>
        <taxon>Brachypodium</taxon>
    </lineage>
</organism>
<dbReference type="Gramene" id="KQK20732">
    <property type="protein sequence ID" value="KQK20732"/>
    <property type="gene ID" value="BRADI_1g56530v3"/>
</dbReference>
<reference evidence="1 2" key="1">
    <citation type="journal article" date="2010" name="Nature">
        <title>Genome sequencing and analysis of the model grass Brachypodium distachyon.</title>
        <authorList>
            <consortium name="International Brachypodium Initiative"/>
        </authorList>
    </citation>
    <scope>NUCLEOTIDE SEQUENCE [LARGE SCALE GENOMIC DNA]</scope>
    <source>
        <strain evidence="1 2">Bd21</strain>
    </source>
</reference>
<dbReference type="AlphaFoldDB" id="A0A0Q3K8E3"/>
<name>A0A0Q3K8E3_BRADI</name>
<protein>
    <recommendedName>
        <fullName evidence="4">DUF1618 domain-containing protein</fullName>
    </recommendedName>
</protein>
<evidence type="ECO:0008006" key="4">
    <source>
        <dbReference type="Google" id="ProtNLM"/>
    </source>
</evidence>
<dbReference type="PANTHER" id="PTHR33085:SF2">
    <property type="entry name" value="OS03G0817600 PROTEIN"/>
    <property type="match status" value="1"/>
</dbReference>
<dbReference type="EMBL" id="CM000880">
    <property type="protein sequence ID" value="KQK20732.1"/>
    <property type="molecule type" value="Genomic_DNA"/>
</dbReference>
<evidence type="ECO:0000313" key="2">
    <source>
        <dbReference type="EnsemblPlants" id="KQK20732"/>
    </source>
</evidence>
<dbReference type="InterPro" id="IPR012871">
    <property type="entry name" value="DUF1668_ORYSA"/>
</dbReference>
<dbReference type="FunCoup" id="A0A0Q3K8E3">
    <property type="interactions" value="252"/>
</dbReference>
<dbReference type="InParanoid" id="A0A0Q3K8E3"/>
<dbReference type="Pfam" id="PF07893">
    <property type="entry name" value="DUF1668"/>
    <property type="match status" value="1"/>
</dbReference>